<sequence length="289" mass="31024">MNRLEDRVREALDDQASTRRVDLDALWRATEPQLRRRSTARPVLLGLAAASVAVAGAFGVHALTRPAPTITPAATPSLPAPAPTDVHPSPNPSLELWPDARGRLTTREAEEVFRAARRIDDLGDGQFVPIDVVAGTDGSRWALGAYRVAADAPRNVSGKPMLCYHTLWLSGGPENPGEGAGCSGTTLPQPDDPGNATLTSTHALNLPVDGDGDHVETGQEFYAGRAATTVHRVVGIDAKGKRYEGVVAGWTLDWELRQYFIVTKTEVTLTKVEAYDEDGRLLTTVPSPH</sequence>
<gene>
    <name evidence="3" type="ORF">ACFOUW_10420</name>
</gene>
<keyword evidence="4" id="KW-1185">Reference proteome</keyword>
<keyword evidence="2" id="KW-0472">Membrane</keyword>
<proteinExistence type="predicted"/>
<organism evidence="3 4">
    <name type="scientific">Tenggerimyces flavus</name>
    <dbReference type="NCBI Taxonomy" id="1708749"/>
    <lineage>
        <taxon>Bacteria</taxon>
        <taxon>Bacillati</taxon>
        <taxon>Actinomycetota</taxon>
        <taxon>Actinomycetes</taxon>
        <taxon>Propionibacteriales</taxon>
        <taxon>Nocardioidaceae</taxon>
        <taxon>Tenggerimyces</taxon>
    </lineage>
</organism>
<dbReference type="Proteomes" id="UP001595699">
    <property type="component" value="Unassembled WGS sequence"/>
</dbReference>
<evidence type="ECO:0000256" key="2">
    <source>
        <dbReference type="SAM" id="Phobius"/>
    </source>
</evidence>
<dbReference type="RefSeq" id="WP_205117468.1">
    <property type="nucleotide sequence ID" value="NZ_JAFBCM010000001.1"/>
</dbReference>
<keyword evidence="2" id="KW-1133">Transmembrane helix</keyword>
<evidence type="ECO:0000313" key="4">
    <source>
        <dbReference type="Proteomes" id="UP001595699"/>
    </source>
</evidence>
<evidence type="ECO:0000313" key="3">
    <source>
        <dbReference type="EMBL" id="MFC3761255.1"/>
    </source>
</evidence>
<accession>A0ABV7Y7K9</accession>
<feature type="region of interest" description="Disordered" evidence="1">
    <location>
        <begin position="71"/>
        <end position="95"/>
    </location>
</feature>
<name>A0ABV7Y7K9_9ACTN</name>
<protein>
    <submittedName>
        <fullName evidence="3">Uncharacterized protein</fullName>
    </submittedName>
</protein>
<reference evidence="4" key="1">
    <citation type="journal article" date="2019" name="Int. J. Syst. Evol. Microbiol.">
        <title>The Global Catalogue of Microorganisms (GCM) 10K type strain sequencing project: providing services to taxonomists for standard genome sequencing and annotation.</title>
        <authorList>
            <consortium name="The Broad Institute Genomics Platform"/>
            <consortium name="The Broad Institute Genome Sequencing Center for Infectious Disease"/>
            <person name="Wu L."/>
            <person name="Ma J."/>
        </authorList>
    </citation>
    <scope>NUCLEOTIDE SEQUENCE [LARGE SCALE GENOMIC DNA]</scope>
    <source>
        <strain evidence="4">CGMCC 4.7241</strain>
    </source>
</reference>
<feature type="transmembrane region" description="Helical" evidence="2">
    <location>
        <begin position="43"/>
        <end position="63"/>
    </location>
</feature>
<dbReference type="EMBL" id="JBHRZH010000006">
    <property type="protein sequence ID" value="MFC3761255.1"/>
    <property type="molecule type" value="Genomic_DNA"/>
</dbReference>
<comment type="caution">
    <text evidence="3">The sequence shown here is derived from an EMBL/GenBank/DDBJ whole genome shotgun (WGS) entry which is preliminary data.</text>
</comment>
<evidence type="ECO:0000256" key="1">
    <source>
        <dbReference type="SAM" id="MobiDB-lite"/>
    </source>
</evidence>
<keyword evidence="2" id="KW-0812">Transmembrane</keyword>